<dbReference type="RefSeq" id="WP_344655575.1">
    <property type="nucleotide sequence ID" value="NZ_BAAAQM010000003.1"/>
</dbReference>
<dbReference type="GO" id="GO:0016787">
    <property type="term" value="F:hydrolase activity"/>
    <property type="evidence" value="ECO:0007669"/>
    <property type="project" value="UniProtKB-KW"/>
</dbReference>
<evidence type="ECO:0000259" key="2">
    <source>
        <dbReference type="Pfam" id="PF13472"/>
    </source>
</evidence>
<dbReference type="SUPFAM" id="SSF52266">
    <property type="entry name" value="SGNH hydrolase"/>
    <property type="match status" value="1"/>
</dbReference>
<keyword evidence="3" id="KW-0378">Hydrolase</keyword>
<sequence length="274" mass="30549">MDFTTLSARQGKLMVSVGDSFTEGMCDDTLPDGTFRGWADRVAERLAQDDPQLRYANLAVRGKLIGQIERDQVPLAASMDADVITLAGGLNDVLRPRCDIELVEAKLRSCLEQLATEKATVVMFLPTDPRRRMRGSQRLMPNTHRLMKLVEGFAETHGVVVVDLFSARVFDDPRLWAEDRLHLSPEGHRRVAEAVLQALGAEEGFDWRAGLPPARPAPWFRARRQDLRWIRIYLLPWIGRRLTGKSSGDGRPAKRPEPTLVADATSNPAADATS</sequence>
<dbReference type="PANTHER" id="PTHR43784:SF2">
    <property type="entry name" value="GDSL-LIKE LIPASE_ACYLHYDROLASE, PUTATIVE (AFU_ORTHOLOGUE AFUA_2G00820)-RELATED"/>
    <property type="match status" value="1"/>
</dbReference>
<feature type="compositionally biased region" description="Polar residues" evidence="1">
    <location>
        <begin position="264"/>
        <end position="274"/>
    </location>
</feature>
<dbReference type="PANTHER" id="PTHR43784">
    <property type="entry name" value="GDSL-LIKE LIPASE/ACYLHYDROLASE, PUTATIVE (AFU_ORTHOLOGUE AFUA_2G00820)-RELATED"/>
    <property type="match status" value="1"/>
</dbReference>
<proteinExistence type="predicted"/>
<gene>
    <name evidence="3" type="ORF">GCM10009838_08470</name>
</gene>
<reference evidence="4" key="1">
    <citation type="journal article" date="2019" name="Int. J. Syst. Evol. Microbiol.">
        <title>The Global Catalogue of Microorganisms (GCM) 10K type strain sequencing project: providing services to taxonomists for standard genome sequencing and annotation.</title>
        <authorList>
            <consortium name="The Broad Institute Genomics Platform"/>
            <consortium name="The Broad Institute Genome Sequencing Center for Infectious Disease"/>
            <person name="Wu L."/>
            <person name="Ma J."/>
        </authorList>
    </citation>
    <scope>NUCLEOTIDE SEQUENCE [LARGE SCALE GENOMIC DNA]</scope>
    <source>
        <strain evidence="4">JCM 16013</strain>
    </source>
</reference>
<comment type="caution">
    <text evidence="3">The sequence shown here is derived from an EMBL/GenBank/DDBJ whole genome shotgun (WGS) entry which is preliminary data.</text>
</comment>
<dbReference type="InterPro" id="IPR036514">
    <property type="entry name" value="SGNH_hydro_sf"/>
</dbReference>
<dbReference type="Proteomes" id="UP001499854">
    <property type="component" value="Unassembled WGS sequence"/>
</dbReference>
<protein>
    <submittedName>
        <fullName evidence="3">SGNH/GDSL hydrolase family protein</fullName>
    </submittedName>
</protein>
<dbReference type="Pfam" id="PF13472">
    <property type="entry name" value="Lipase_GDSL_2"/>
    <property type="match status" value="1"/>
</dbReference>
<dbReference type="InterPro" id="IPR053140">
    <property type="entry name" value="GDSL_Rv0518-like"/>
</dbReference>
<accession>A0ABP5C2Q5</accession>
<organism evidence="3 4">
    <name type="scientific">Catenulispora subtropica</name>
    <dbReference type="NCBI Taxonomy" id="450798"/>
    <lineage>
        <taxon>Bacteria</taxon>
        <taxon>Bacillati</taxon>
        <taxon>Actinomycetota</taxon>
        <taxon>Actinomycetes</taxon>
        <taxon>Catenulisporales</taxon>
        <taxon>Catenulisporaceae</taxon>
        <taxon>Catenulispora</taxon>
    </lineage>
</organism>
<feature type="domain" description="SGNH hydrolase-type esterase" evidence="2">
    <location>
        <begin position="17"/>
        <end position="190"/>
    </location>
</feature>
<evidence type="ECO:0000313" key="4">
    <source>
        <dbReference type="Proteomes" id="UP001499854"/>
    </source>
</evidence>
<dbReference type="InterPro" id="IPR013830">
    <property type="entry name" value="SGNH_hydro"/>
</dbReference>
<feature type="region of interest" description="Disordered" evidence="1">
    <location>
        <begin position="245"/>
        <end position="274"/>
    </location>
</feature>
<keyword evidence="4" id="KW-1185">Reference proteome</keyword>
<dbReference type="EMBL" id="BAAAQM010000003">
    <property type="protein sequence ID" value="GAA1955146.1"/>
    <property type="molecule type" value="Genomic_DNA"/>
</dbReference>
<evidence type="ECO:0000256" key="1">
    <source>
        <dbReference type="SAM" id="MobiDB-lite"/>
    </source>
</evidence>
<name>A0ABP5C2Q5_9ACTN</name>
<dbReference type="CDD" id="cd01832">
    <property type="entry name" value="SGNH_hydrolase_like_1"/>
    <property type="match status" value="1"/>
</dbReference>
<evidence type="ECO:0000313" key="3">
    <source>
        <dbReference type="EMBL" id="GAA1955146.1"/>
    </source>
</evidence>
<dbReference type="Gene3D" id="3.40.50.1110">
    <property type="entry name" value="SGNH hydrolase"/>
    <property type="match status" value="1"/>
</dbReference>